<dbReference type="Pfam" id="PF03732">
    <property type="entry name" value="Retrotrans_gag"/>
    <property type="match status" value="1"/>
</dbReference>
<proteinExistence type="predicted"/>
<protein>
    <submittedName>
        <fullName evidence="2">Unnamed protein product</fullName>
    </submittedName>
</protein>
<dbReference type="InterPro" id="IPR005162">
    <property type="entry name" value="Retrotrans_gag_dom"/>
</dbReference>
<gene>
    <name evidence="2" type="ORF">Pfra01_001824200</name>
</gene>
<dbReference type="Proteomes" id="UP001165121">
    <property type="component" value="Unassembled WGS sequence"/>
</dbReference>
<comment type="caution">
    <text evidence="2">The sequence shown here is derived from an EMBL/GenBank/DDBJ whole genome shotgun (WGS) entry which is preliminary data.</text>
</comment>
<dbReference type="AlphaFoldDB" id="A0A9W6XYB9"/>
<evidence type="ECO:0000259" key="1">
    <source>
        <dbReference type="Pfam" id="PF03732"/>
    </source>
</evidence>
<reference evidence="2" key="1">
    <citation type="submission" date="2023-04" db="EMBL/GenBank/DDBJ databases">
        <title>Phytophthora fragariaefolia NBRC 109709.</title>
        <authorList>
            <person name="Ichikawa N."/>
            <person name="Sato H."/>
            <person name="Tonouchi N."/>
        </authorList>
    </citation>
    <scope>NUCLEOTIDE SEQUENCE</scope>
    <source>
        <strain evidence="2">NBRC 109709</strain>
    </source>
</reference>
<name>A0A9W6XYB9_9STRA</name>
<evidence type="ECO:0000313" key="3">
    <source>
        <dbReference type="Proteomes" id="UP001165121"/>
    </source>
</evidence>
<dbReference type="OrthoDB" id="125591at2759"/>
<keyword evidence="3" id="KW-1185">Reference proteome</keyword>
<sequence length="339" mass="38657">MVATSAWMMMFGPKRIGEAKWVTLEKELSSPIDSSGLTQLAEQTKRLLEAMGFEYTDIPSKVSLQVWDVGDVSAELAKWKRKLKYSFGIQSSTTVRKVNGIDPSTVPVPSTPKKTLTWPGFQTTSTKRELFSKFAESPYSMGSHMVTPKKSLGGRRIYDGTDDDDDNDNAGRDYADACEGLTAQTRRSYHHVDDDGAQRIKLTHHISLSKLPKFNGRRNRTEHALKWLRVFIYEMQGTNTSQDCWHVPFELCMEDGASYWIRQLPQGTRTRWPQLCEAFIDYYGTQYHESAESKYYTAQQELGEHICDYMLRLHGYARSANIIYDKGGAAGARHVKQFF</sequence>
<organism evidence="2 3">
    <name type="scientific">Phytophthora fragariaefolia</name>
    <dbReference type="NCBI Taxonomy" id="1490495"/>
    <lineage>
        <taxon>Eukaryota</taxon>
        <taxon>Sar</taxon>
        <taxon>Stramenopiles</taxon>
        <taxon>Oomycota</taxon>
        <taxon>Peronosporomycetes</taxon>
        <taxon>Peronosporales</taxon>
        <taxon>Peronosporaceae</taxon>
        <taxon>Phytophthora</taxon>
    </lineage>
</organism>
<accession>A0A9W6XYB9</accession>
<dbReference type="EMBL" id="BSXT01002229">
    <property type="protein sequence ID" value="GMF47871.1"/>
    <property type="molecule type" value="Genomic_DNA"/>
</dbReference>
<evidence type="ECO:0000313" key="2">
    <source>
        <dbReference type="EMBL" id="GMF47871.1"/>
    </source>
</evidence>
<feature type="domain" description="Retrotransposon gag" evidence="1">
    <location>
        <begin position="250"/>
        <end position="321"/>
    </location>
</feature>